<name>A0A151MIQ4_ALLMI</name>
<sequence length="127" mass="14201">MKRENTQLCHLCVGRRIDPPHFIAEKISALSVSFGYSIVSSWGNESTCKRNNHLHYALFPQTSRKRISQGQLFPVLGNIIADTETNKRVMLSGGLEVLFQSLASSPEASQLRENGGMERAELSRLQL</sequence>
<proteinExistence type="predicted"/>
<organism evidence="1 2">
    <name type="scientific">Alligator mississippiensis</name>
    <name type="common">American alligator</name>
    <dbReference type="NCBI Taxonomy" id="8496"/>
    <lineage>
        <taxon>Eukaryota</taxon>
        <taxon>Metazoa</taxon>
        <taxon>Chordata</taxon>
        <taxon>Craniata</taxon>
        <taxon>Vertebrata</taxon>
        <taxon>Euteleostomi</taxon>
        <taxon>Archelosauria</taxon>
        <taxon>Archosauria</taxon>
        <taxon>Crocodylia</taxon>
        <taxon>Alligatoridae</taxon>
        <taxon>Alligatorinae</taxon>
        <taxon>Alligator</taxon>
    </lineage>
</organism>
<gene>
    <name evidence="1" type="ORF">Y1Q_0002045</name>
</gene>
<accession>A0A151MIQ4</accession>
<dbReference type="Proteomes" id="UP000050525">
    <property type="component" value="Unassembled WGS sequence"/>
</dbReference>
<keyword evidence="2" id="KW-1185">Reference proteome</keyword>
<protein>
    <submittedName>
        <fullName evidence="1">Uncharacterized protein</fullName>
    </submittedName>
</protein>
<evidence type="ECO:0000313" key="1">
    <source>
        <dbReference type="EMBL" id="KYO24412.1"/>
    </source>
</evidence>
<evidence type="ECO:0000313" key="2">
    <source>
        <dbReference type="Proteomes" id="UP000050525"/>
    </source>
</evidence>
<dbReference type="AlphaFoldDB" id="A0A151MIQ4"/>
<dbReference type="EMBL" id="AKHW03006071">
    <property type="protein sequence ID" value="KYO24412.1"/>
    <property type="molecule type" value="Genomic_DNA"/>
</dbReference>
<comment type="caution">
    <text evidence="1">The sequence shown here is derived from an EMBL/GenBank/DDBJ whole genome shotgun (WGS) entry which is preliminary data.</text>
</comment>
<reference evidence="1 2" key="1">
    <citation type="journal article" date="2012" name="Genome Biol.">
        <title>Sequencing three crocodilian genomes to illuminate the evolution of archosaurs and amniotes.</title>
        <authorList>
            <person name="St John J.A."/>
            <person name="Braun E.L."/>
            <person name="Isberg S.R."/>
            <person name="Miles L.G."/>
            <person name="Chong A.Y."/>
            <person name="Gongora J."/>
            <person name="Dalzell P."/>
            <person name="Moran C."/>
            <person name="Bed'hom B."/>
            <person name="Abzhanov A."/>
            <person name="Burgess S.C."/>
            <person name="Cooksey A.M."/>
            <person name="Castoe T.A."/>
            <person name="Crawford N.G."/>
            <person name="Densmore L.D."/>
            <person name="Drew J.C."/>
            <person name="Edwards S.V."/>
            <person name="Faircloth B.C."/>
            <person name="Fujita M.K."/>
            <person name="Greenwold M.J."/>
            <person name="Hoffmann F.G."/>
            <person name="Howard J.M."/>
            <person name="Iguchi T."/>
            <person name="Janes D.E."/>
            <person name="Khan S.Y."/>
            <person name="Kohno S."/>
            <person name="de Koning A.J."/>
            <person name="Lance S.L."/>
            <person name="McCarthy F.M."/>
            <person name="McCormack J.E."/>
            <person name="Merchant M.E."/>
            <person name="Peterson D.G."/>
            <person name="Pollock D.D."/>
            <person name="Pourmand N."/>
            <person name="Raney B.J."/>
            <person name="Roessler K.A."/>
            <person name="Sanford J.R."/>
            <person name="Sawyer R.H."/>
            <person name="Schmidt C.J."/>
            <person name="Triplett E.W."/>
            <person name="Tuberville T.D."/>
            <person name="Venegas-Anaya M."/>
            <person name="Howard J.T."/>
            <person name="Jarvis E.D."/>
            <person name="Guillette L.J.Jr."/>
            <person name="Glenn T.C."/>
            <person name="Green R.E."/>
            <person name="Ray D.A."/>
        </authorList>
    </citation>
    <scope>NUCLEOTIDE SEQUENCE [LARGE SCALE GENOMIC DNA]</scope>
    <source>
        <strain evidence="1">KSC_2009_1</strain>
    </source>
</reference>